<feature type="compositionally biased region" description="Basic and acidic residues" evidence="1">
    <location>
        <begin position="269"/>
        <end position="285"/>
    </location>
</feature>
<evidence type="ECO:0000256" key="1">
    <source>
        <dbReference type="SAM" id="MobiDB-lite"/>
    </source>
</evidence>
<protein>
    <recommendedName>
        <fullName evidence="2">TATA box binding protein associated factor (TAF) histone-like fold domain-containing protein</fullName>
    </recommendedName>
</protein>
<feature type="region of interest" description="Disordered" evidence="1">
    <location>
        <begin position="1"/>
        <end position="84"/>
    </location>
</feature>
<organism evidence="3 4">
    <name type="scientific">Folsomia candida</name>
    <name type="common">Springtail</name>
    <dbReference type="NCBI Taxonomy" id="158441"/>
    <lineage>
        <taxon>Eukaryota</taxon>
        <taxon>Metazoa</taxon>
        <taxon>Ecdysozoa</taxon>
        <taxon>Arthropoda</taxon>
        <taxon>Hexapoda</taxon>
        <taxon>Collembola</taxon>
        <taxon>Entomobryomorpha</taxon>
        <taxon>Isotomoidea</taxon>
        <taxon>Isotomidae</taxon>
        <taxon>Proisotominae</taxon>
        <taxon>Folsomia</taxon>
    </lineage>
</organism>
<feature type="domain" description="TATA box binding protein associated factor (TAF) histone-like fold" evidence="2">
    <location>
        <begin position="85"/>
        <end position="145"/>
    </location>
</feature>
<feature type="region of interest" description="Disordered" evidence="1">
    <location>
        <begin position="218"/>
        <end position="301"/>
    </location>
</feature>
<sequence>MENSENTSMEEDGQLVLYSGSSGLDPSPSSNNSNSNETMSNDSPDFETEMDGDNAGEEDDDNEEDGNDDEVEEEEERVEYSGSVELSAESIQAMAQSIGVNLSEEVSIALGDLALKKLRAATLLAIGFADHETAPGLRTSDFSKAEQVYQSPSFGHRSSQAEPPVRPIDPGNFCIADEGPEIDLYTTLSSPNISEFIMRRLDPEFYVHQAVVNSRFAVLSSSDDDEEEEGEEEGVEDEDEEENDDDDDDEDNDEEEEDTEFEEQVLPKLDLEDINDHGEISKNVDSDAGNASGSPSNNTMDAAIVVGNGPTLNSPPEVTADEGLQLLQENEQLALEASSNAKVFLDTQYMQLDEDWLEYMRVFVSCFLDTKHVELPTVTDDDALVDENQDVDLDNENTFQCIIEDLTSNSAFPVADVICDFFCDHLNGLFTQVSSTALHRMVTVVDAFLCGSRIPSTTFMRKMSSVLIEILVRPPEYDVQPMLVQVFMKILKNYDELLTWTCTYITEVLKRTSEMAVELLSNEYKCLLHGALLLANGLEVLDIKIAHEFGWDSSITDIKRVHFNVKKENIELSNAIDEYLEEEFNKFEKSNNNGS</sequence>
<dbReference type="InterPro" id="IPR004823">
    <property type="entry name" value="TAF_TATA-bd_Histone-like_dom"/>
</dbReference>
<feature type="compositionally biased region" description="Polar residues" evidence="1">
    <location>
        <begin position="289"/>
        <end position="300"/>
    </location>
</feature>
<evidence type="ECO:0000313" key="4">
    <source>
        <dbReference type="Proteomes" id="UP000198287"/>
    </source>
</evidence>
<dbReference type="OMA" id="CHNENSE"/>
<proteinExistence type="predicted"/>
<comment type="caution">
    <text evidence="3">The sequence shown here is derived from an EMBL/GenBank/DDBJ whole genome shotgun (WGS) entry which is preliminary data.</text>
</comment>
<feature type="compositionally biased region" description="Acidic residues" evidence="1">
    <location>
        <begin position="44"/>
        <end position="77"/>
    </location>
</feature>
<gene>
    <name evidence="3" type="ORF">Fcan01_22543</name>
</gene>
<dbReference type="Proteomes" id="UP000198287">
    <property type="component" value="Unassembled WGS sequence"/>
</dbReference>
<feature type="compositionally biased region" description="Acidic residues" evidence="1">
    <location>
        <begin position="222"/>
        <end position="263"/>
    </location>
</feature>
<dbReference type="EMBL" id="LNIX01000025">
    <property type="protein sequence ID" value="OXA42823.1"/>
    <property type="molecule type" value="Genomic_DNA"/>
</dbReference>
<dbReference type="OrthoDB" id="6621890at2759"/>
<reference evidence="3 4" key="1">
    <citation type="submission" date="2015-12" db="EMBL/GenBank/DDBJ databases">
        <title>The genome of Folsomia candida.</title>
        <authorList>
            <person name="Faddeeva A."/>
            <person name="Derks M.F."/>
            <person name="Anvar Y."/>
            <person name="Smit S."/>
            <person name="Van Straalen N."/>
            <person name="Roelofs D."/>
        </authorList>
    </citation>
    <scope>NUCLEOTIDE SEQUENCE [LARGE SCALE GENOMIC DNA]</scope>
    <source>
        <strain evidence="3 4">VU population</strain>
        <tissue evidence="3">Whole body</tissue>
    </source>
</reference>
<accession>A0A226DCB1</accession>
<evidence type="ECO:0000259" key="2">
    <source>
        <dbReference type="Pfam" id="PF02969"/>
    </source>
</evidence>
<dbReference type="Pfam" id="PF02969">
    <property type="entry name" value="TAF"/>
    <property type="match status" value="1"/>
</dbReference>
<feature type="compositionally biased region" description="Low complexity" evidence="1">
    <location>
        <begin position="19"/>
        <end position="43"/>
    </location>
</feature>
<keyword evidence="4" id="KW-1185">Reference proteome</keyword>
<evidence type="ECO:0000313" key="3">
    <source>
        <dbReference type="EMBL" id="OXA42823.1"/>
    </source>
</evidence>
<name>A0A226DCB1_FOLCA</name>
<dbReference type="AlphaFoldDB" id="A0A226DCB1"/>